<name>A0ABQ9EWS6_TEGGR</name>
<comment type="caution">
    <text evidence="1">The sequence shown here is derived from an EMBL/GenBank/DDBJ whole genome shotgun (WGS) entry which is preliminary data.</text>
</comment>
<dbReference type="SUPFAM" id="SSF55811">
    <property type="entry name" value="Nudix"/>
    <property type="match status" value="1"/>
</dbReference>
<reference evidence="1 2" key="1">
    <citation type="submission" date="2022-12" db="EMBL/GenBank/DDBJ databases">
        <title>Chromosome-level genome of Tegillarca granosa.</title>
        <authorList>
            <person name="Kim J."/>
        </authorList>
    </citation>
    <scope>NUCLEOTIDE SEQUENCE [LARGE SCALE GENOMIC DNA]</scope>
    <source>
        <strain evidence="1">Teg-2019</strain>
        <tissue evidence="1">Adductor muscle</tissue>
    </source>
</reference>
<dbReference type="InterPro" id="IPR015797">
    <property type="entry name" value="NUDIX_hydrolase-like_dom_sf"/>
</dbReference>
<dbReference type="InterPro" id="IPR039989">
    <property type="entry name" value="NUDT9"/>
</dbReference>
<evidence type="ECO:0008006" key="3">
    <source>
        <dbReference type="Google" id="ProtNLM"/>
    </source>
</evidence>
<evidence type="ECO:0000313" key="1">
    <source>
        <dbReference type="EMBL" id="KAJ8309650.1"/>
    </source>
</evidence>
<keyword evidence="2" id="KW-1185">Reference proteome</keyword>
<sequence>MDTCCLKAQFYLYAEPDEDCSSNTDEYNYNKTRCPTTIGKRFPNVRELIQWEDIVANSYIENTEQKELESVANKIKESSDRLDAIVERMEEFQEQLTGGGATPVNQTSAPSAQAAQSMKLMNKVKHLESKMSSIYDKVQLITNELKKRKSQSLSSKKDTDVKDKSEIDKDIQLEQNRQLVKMLIDRRLKLQVKSRQSPYPGSNVARFPVPDEFVFWEVEFPGYSPIVYESPEVKDKPFWADPDDLLSLPLEQRSDKIKFNTYDTTCKVSRVSYMEPYNVVQGLPINPHGRTGIIGRGLLGRWGPNHAADPVITRWKRDKNRQIVKELEKPVFEFVAILRRDNQKWALPGGFCDPSEKVISALKTEFSEEALGNVSTETEHKTREELDKMFEEGVEIYRGYADDPRNTDNAWIETLVYHYHDNDDTIFSGFELKAGKSVDVVSWVTASSQIPLHGTHTYYLKLVAESLNASF</sequence>
<dbReference type="PANTHER" id="PTHR13030:SF8">
    <property type="entry name" value="ADP-RIBOSE PYROPHOSPHATASE, MITOCHONDRIAL"/>
    <property type="match status" value="1"/>
</dbReference>
<gene>
    <name evidence="1" type="ORF">KUTeg_012794</name>
</gene>
<dbReference type="EMBL" id="JARBDR010000642">
    <property type="protein sequence ID" value="KAJ8309650.1"/>
    <property type="molecule type" value="Genomic_DNA"/>
</dbReference>
<protein>
    <recommendedName>
        <fullName evidence="3">Nudix hydrolase domain-containing protein</fullName>
    </recommendedName>
</protein>
<organism evidence="1 2">
    <name type="scientific">Tegillarca granosa</name>
    <name type="common">Malaysian cockle</name>
    <name type="synonym">Anadara granosa</name>
    <dbReference type="NCBI Taxonomy" id="220873"/>
    <lineage>
        <taxon>Eukaryota</taxon>
        <taxon>Metazoa</taxon>
        <taxon>Spiralia</taxon>
        <taxon>Lophotrochozoa</taxon>
        <taxon>Mollusca</taxon>
        <taxon>Bivalvia</taxon>
        <taxon>Autobranchia</taxon>
        <taxon>Pteriomorphia</taxon>
        <taxon>Arcoida</taxon>
        <taxon>Arcoidea</taxon>
        <taxon>Arcidae</taxon>
        <taxon>Tegillarca</taxon>
    </lineage>
</organism>
<dbReference type="CDD" id="cd03670">
    <property type="entry name" value="NUDIX_ADPRase_Nudt9"/>
    <property type="match status" value="1"/>
</dbReference>
<dbReference type="Gene3D" id="3.90.79.10">
    <property type="entry name" value="Nucleoside Triphosphate Pyrophosphohydrolase"/>
    <property type="match status" value="1"/>
</dbReference>
<evidence type="ECO:0000313" key="2">
    <source>
        <dbReference type="Proteomes" id="UP001217089"/>
    </source>
</evidence>
<dbReference type="Pfam" id="PF25969">
    <property type="entry name" value="NUDT9_N"/>
    <property type="match status" value="1"/>
</dbReference>
<accession>A0ABQ9EWS6</accession>
<proteinExistence type="predicted"/>
<dbReference type="PANTHER" id="PTHR13030">
    <property type="entry name" value="NUDIX HYDROLASE"/>
    <property type="match status" value="1"/>
</dbReference>
<dbReference type="Proteomes" id="UP001217089">
    <property type="component" value="Unassembled WGS sequence"/>
</dbReference>